<organism evidence="1 2">
    <name type="scientific">Rubroshorea leprosula</name>
    <dbReference type="NCBI Taxonomy" id="152421"/>
    <lineage>
        <taxon>Eukaryota</taxon>
        <taxon>Viridiplantae</taxon>
        <taxon>Streptophyta</taxon>
        <taxon>Embryophyta</taxon>
        <taxon>Tracheophyta</taxon>
        <taxon>Spermatophyta</taxon>
        <taxon>Magnoliopsida</taxon>
        <taxon>eudicotyledons</taxon>
        <taxon>Gunneridae</taxon>
        <taxon>Pentapetalae</taxon>
        <taxon>rosids</taxon>
        <taxon>malvids</taxon>
        <taxon>Malvales</taxon>
        <taxon>Dipterocarpaceae</taxon>
        <taxon>Rubroshorea</taxon>
    </lineage>
</organism>
<proteinExistence type="predicted"/>
<keyword evidence="2" id="KW-1185">Reference proteome</keyword>
<evidence type="ECO:0000313" key="1">
    <source>
        <dbReference type="EMBL" id="GKU89454.1"/>
    </source>
</evidence>
<comment type="caution">
    <text evidence="1">The sequence shown here is derived from an EMBL/GenBank/DDBJ whole genome shotgun (WGS) entry which is preliminary data.</text>
</comment>
<protein>
    <submittedName>
        <fullName evidence="1">Uncharacterized protein</fullName>
    </submittedName>
</protein>
<dbReference type="AlphaFoldDB" id="A0AAV5HWD5"/>
<gene>
    <name evidence="1" type="ORF">SLEP1_g3588</name>
</gene>
<reference evidence="1 2" key="1">
    <citation type="journal article" date="2021" name="Commun. Biol.">
        <title>The genome of Shorea leprosula (Dipterocarpaceae) highlights the ecological relevance of drought in aseasonal tropical rainforests.</title>
        <authorList>
            <person name="Ng K.K.S."/>
            <person name="Kobayashi M.J."/>
            <person name="Fawcett J.A."/>
            <person name="Hatakeyama M."/>
            <person name="Paape T."/>
            <person name="Ng C.H."/>
            <person name="Ang C.C."/>
            <person name="Tnah L.H."/>
            <person name="Lee C.T."/>
            <person name="Nishiyama T."/>
            <person name="Sese J."/>
            <person name="O'Brien M.J."/>
            <person name="Copetti D."/>
            <person name="Mohd Noor M.I."/>
            <person name="Ong R.C."/>
            <person name="Putra M."/>
            <person name="Sireger I.Z."/>
            <person name="Indrioko S."/>
            <person name="Kosugi Y."/>
            <person name="Izuno A."/>
            <person name="Isagi Y."/>
            <person name="Lee S.L."/>
            <person name="Shimizu K.K."/>
        </authorList>
    </citation>
    <scope>NUCLEOTIDE SEQUENCE [LARGE SCALE GENOMIC DNA]</scope>
    <source>
        <strain evidence="1">214</strain>
    </source>
</reference>
<accession>A0AAV5HWD5</accession>
<sequence length="41" mass="4891">MYTTEIPTHKSEMEQHKQTGSCRVKEWARVLLRNFKRLVAS</sequence>
<evidence type="ECO:0000313" key="2">
    <source>
        <dbReference type="Proteomes" id="UP001054252"/>
    </source>
</evidence>
<name>A0AAV5HWD5_9ROSI</name>
<dbReference type="Proteomes" id="UP001054252">
    <property type="component" value="Unassembled WGS sequence"/>
</dbReference>
<dbReference type="EMBL" id="BPVZ01000003">
    <property type="protein sequence ID" value="GKU89454.1"/>
    <property type="molecule type" value="Genomic_DNA"/>
</dbReference>